<sequence length="146" mass="16418">MDRPTLLHIEGGGGNIERLTKRIEDVTLGDITDRHRDRSARILHLDATDHSVGRLHRDGANQVVADVLRYFESEHARTPSERHFDCERVIDRRHRIGWKLDVDDRTDDACDTACGGFRGHYSLPALAEDNASAPPTISLISWVISA</sequence>
<reference evidence="1" key="1">
    <citation type="submission" date="2020-05" db="EMBL/GenBank/DDBJ databases">
        <authorList>
            <person name="Chiriac C."/>
            <person name="Salcher M."/>
            <person name="Ghai R."/>
            <person name="Kavagutti S V."/>
        </authorList>
    </citation>
    <scope>NUCLEOTIDE SEQUENCE</scope>
</reference>
<dbReference type="AlphaFoldDB" id="A0A6J6EDY3"/>
<protein>
    <submittedName>
        <fullName evidence="1">Unannotated protein</fullName>
    </submittedName>
</protein>
<organism evidence="1">
    <name type="scientific">freshwater metagenome</name>
    <dbReference type="NCBI Taxonomy" id="449393"/>
    <lineage>
        <taxon>unclassified sequences</taxon>
        <taxon>metagenomes</taxon>
        <taxon>ecological metagenomes</taxon>
    </lineage>
</organism>
<proteinExistence type="predicted"/>
<dbReference type="EMBL" id="CAEZTJ010000142">
    <property type="protein sequence ID" value="CAB4574076.1"/>
    <property type="molecule type" value="Genomic_DNA"/>
</dbReference>
<accession>A0A6J6EDY3</accession>
<name>A0A6J6EDY3_9ZZZZ</name>
<evidence type="ECO:0000313" key="1">
    <source>
        <dbReference type="EMBL" id="CAB4574076.1"/>
    </source>
</evidence>
<gene>
    <name evidence="1" type="ORF">UFOPK1650_00878</name>
</gene>